<feature type="region of interest" description="Disordered" evidence="2">
    <location>
        <begin position="252"/>
        <end position="336"/>
    </location>
</feature>
<sequence>MEGDLGESDEDVQGEDRSVVLWEKCIEQSFFVDLSEDESLHFSDLESSLALHLSQAESAASEASIHLSGDAELSGLDDSSSESSVGSQSGRVLESSSKRNLLHVSSQRSKTIQDELPINQGSEDTGQNTSDEDQEDLPYDGNIGSPYFNKKDSSEGNISSDGGHTVHTSPDLSGQLELLQDDISTKQDNVFDAFKQSELGGPHPGAADINQLLLRHFSQEELLRLGRLIEAETLPEVSLLESADDSVFSWAPTHNSKAVNNNHTESSDEKSNAASKKASSEEQIQKKTPTFTSGAYANSTSNSESTDSKQSSEDFSADEVKQDKADEEEEQVQRVPLVRTRSFSEMKYGQGQVHYPLPDFSKVAPKVKIPKTPARSLPQCPSTIHRAQSSPGMLEVISRVLEDSVLPAGKANVFKDEEKHTPPALVHHLQAEYDKLLTKYAEAENLIDQMRLGTSNHPSSELMPYLEDDDEDQGQLAELSHLGYKAPHLPSSESLNEKDESALISTIKEATTASPSELQDNPSDGERMTAELRDIISQFMQKVDEFRFTVSNMAVSTEEKQMMLRSMMEAQDQLERKYISKKEEHRALEMQNYMGLSRNTGTFDANRLVEGDIFRIGMHLEDIKEIIDKNVCDQISPPHSTSTPTSTTVPTPVCMFTPSPPPSLHEGQSYKMDTEEEEEAEGGSDLQINGGSDQSSELVAADRLVKNSGHGSCQSRDSTGSLVGLDVCKAEEEDRSSGLSEVADHSDILAYLCGNKTTSHEQWTVSSQSIKDRGSRQKDECDLGDCVSLAVEVSCSSDAPRGSESHSLSEPDVNTSCASQKMVSSETDSGFGSSYLNHSGSGSFQPNLLPESVLSQKEGLSSSDSEDSCSHLQTAIHPAITGYQWASPHPSVLTQHCGATAAVDLWVDSTTKKPSAMLQGSDQSLSAQHHQLVSQPLLGTSMDTDGRGSPLRSCSCNSEAILALQSEVSRLKKDLEVGLVQLPHLAQKMDYLTSKYRQERKERRSRTRTYQSSACNRVGNNSRDVSNFSFSQARLEDWISSDMDPSQSKGTDSSGTSSEIMLQLHSSPAGSRKGGRGVHSVSPAAWTEGGRSLETSGLKSCSLKGENHMMSDFRPQIVTNSLYSKDRWSLLSSSFLQKPLLQVSYGSSCSLPASYKFSEPPLQSMSHHRKRSTQSDTALLPSDVYFQRTPSPSSVPFKTGSRTSRRSRSKEEDVNRTLDQAIEMARSMKRTTDRMARRLSADLAKAQLHRKLHHMQSQGGRKHQDTGYRFIASEIFILQIWRQYLSLSTLSK</sequence>
<feature type="region of interest" description="Disordered" evidence="2">
    <location>
        <begin position="1185"/>
        <end position="1216"/>
    </location>
</feature>
<feature type="compositionally biased region" description="Polar residues" evidence="2">
    <location>
        <begin position="810"/>
        <end position="830"/>
    </location>
</feature>
<dbReference type="InterPro" id="IPR052655">
    <property type="entry name" value="AKNA_Centrosome-Trans_reg"/>
</dbReference>
<feature type="region of interest" description="Disordered" evidence="2">
    <location>
        <begin position="996"/>
        <end position="1018"/>
    </location>
</feature>
<feature type="compositionally biased region" description="Polar residues" evidence="2">
    <location>
        <begin position="119"/>
        <end position="129"/>
    </location>
</feature>
<gene>
    <name evidence="3" type="primary">aknad1</name>
</gene>
<feature type="region of interest" description="Disordered" evidence="2">
    <location>
        <begin position="71"/>
        <end position="171"/>
    </location>
</feature>
<dbReference type="PANTHER" id="PTHR21510">
    <property type="entry name" value="AKNA DOMAIN-CONTAINING PROTEIN"/>
    <property type="match status" value="1"/>
</dbReference>
<feature type="compositionally biased region" description="Polar residues" evidence="2">
    <location>
        <begin position="686"/>
        <end position="695"/>
    </location>
</feature>
<evidence type="ECO:0000313" key="4">
    <source>
        <dbReference type="Proteomes" id="UP000005207"/>
    </source>
</evidence>
<feature type="compositionally biased region" description="Polar residues" evidence="2">
    <location>
        <begin position="94"/>
        <end position="110"/>
    </location>
</feature>
<reference evidence="4" key="1">
    <citation type="submission" date="2012-01" db="EMBL/GenBank/DDBJ databases">
        <title>The Genome Sequence of Oreochromis niloticus (Nile Tilapia).</title>
        <authorList>
            <consortium name="Broad Institute Genome Assembly Team"/>
            <consortium name="Broad Institute Sequencing Platform"/>
            <person name="Di Palma F."/>
            <person name="Johnson J."/>
            <person name="Lander E.S."/>
            <person name="Lindblad-Toh K."/>
        </authorList>
    </citation>
    <scope>NUCLEOTIDE SEQUENCE [LARGE SCALE GENOMIC DNA]</scope>
</reference>
<evidence type="ECO:0000313" key="3">
    <source>
        <dbReference type="Ensembl" id="ENSONIP00000049940.1"/>
    </source>
</evidence>
<feature type="compositionally biased region" description="Low complexity" evidence="2">
    <location>
        <begin position="71"/>
        <end position="90"/>
    </location>
</feature>
<reference evidence="3" key="2">
    <citation type="submission" date="2025-08" db="UniProtKB">
        <authorList>
            <consortium name="Ensembl"/>
        </authorList>
    </citation>
    <scope>IDENTIFICATION</scope>
</reference>
<feature type="region of interest" description="Disordered" evidence="2">
    <location>
        <begin position="1160"/>
        <end position="1179"/>
    </location>
</feature>
<dbReference type="InParanoid" id="A0A669CPL4"/>
<protein>
    <submittedName>
        <fullName evidence="3">Uncharacterized protein</fullName>
    </submittedName>
</protein>
<organism evidence="3 4">
    <name type="scientific">Oreochromis niloticus</name>
    <name type="common">Nile tilapia</name>
    <name type="synonym">Tilapia nilotica</name>
    <dbReference type="NCBI Taxonomy" id="8128"/>
    <lineage>
        <taxon>Eukaryota</taxon>
        <taxon>Metazoa</taxon>
        <taxon>Chordata</taxon>
        <taxon>Craniata</taxon>
        <taxon>Vertebrata</taxon>
        <taxon>Euteleostomi</taxon>
        <taxon>Actinopterygii</taxon>
        <taxon>Neopterygii</taxon>
        <taxon>Teleostei</taxon>
        <taxon>Neoteleostei</taxon>
        <taxon>Acanthomorphata</taxon>
        <taxon>Ovalentaria</taxon>
        <taxon>Cichlomorphae</taxon>
        <taxon>Cichliformes</taxon>
        <taxon>Cichlidae</taxon>
        <taxon>African cichlids</taxon>
        <taxon>Pseudocrenilabrinae</taxon>
        <taxon>Oreochromini</taxon>
        <taxon>Oreochromis</taxon>
    </lineage>
</organism>
<feature type="compositionally biased region" description="Polar residues" evidence="2">
    <location>
        <begin position="286"/>
        <end position="305"/>
    </location>
</feature>
<dbReference type="GeneTree" id="ENSGT00940000154254"/>
<feature type="region of interest" description="Disordered" evidence="2">
    <location>
        <begin position="1066"/>
        <end position="1098"/>
    </location>
</feature>
<name>A0A669CPL4_ORENI</name>
<accession>A0A669CPL4</accession>
<feature type="region of interest" description="Disordered" evidence="2">
    <location>
        <begin position="799"/>
        <end position="830"/>
    </location>
</feature>
<dbReference type="Proteomes" id="UP000005207">
    <property type="component" value="Linkage group LG18"/>
</dbReference>
<evidence type="ECO:0000256" key="2">
    <source>
        <dbReference type="SAM" id="MobiDB-lite"/>
    </source>
</evidence>
<feature type="compositionally biased region" description="Basic and acidic residues" evidence="2">
    <location>
        <begin position="306"/>
        <end position="324"/>
    </location>
</feature>
<dbReference type="Ensembl" id="ENSONIT00000045820.1">
    <property type="protein sequence ID" value="ENSONIP00000049940.1"/>
    <property type="gene ID" value="ENSONIG00000039920.1"/>
</dbReference>
<keyword evidence="4" id="KW-1185">Reference proteome</keyword>
<keyword evidence="1" id="KW-0175">Coiled coil</keyword>
<dbReference type="OMA" id="SHSVNMD"/>
<feature type="compositionally biased region" description="Polar residues" evidence="2">
    <location>
        <begin position="252"/>
        <end position="264"/>
    </location>
</feature>
<dbReference type="PANTHER" id="PTHR21510:SF16">
    <property type="entry name" value="PROTEIN AKNAD1"/>
    <property type="match status" value="1"/>
</dbReference>
<evidence type="ECO:0000256" key="1">
    <source>
        <dbReference type="SAM" id="Coils"/>
    </source>
</evidence>
<feature type="region of interest" description="Disordered" evidence="2">
    <location>
        <begin position="657"/>
        <end position="695"/>
    </location>
</feature>
<proteinExistence type="predicted"/>
<feature type="compositionally biased region" description="Polar residues" evidence="2">
    <location>
        <begin position="155"/>
        <end position="171"/>
    </location>
</feature>
<reference evidence="3" key="3">
    <citation type="submission" date="2025-09" db="UniProtKB">
        <authorList>
            <consortium name="Ensembl"/>
        </authorList>
    </citation>
    <scope>IDENTIFICATION</scope>
</reference>
<feature type="compositionally biased region" description="Polar residues" evidence="2">
    <location>
        <begin position="1043"/>
        <end position="1058"/>
    </location>
</feature>
<feature type="coiled-coil region" evidence="1">
    <location>
        <begin position="564"/>
        <end position="591"/>
    </location>
</feature>
<feature type="region of interest" description="Disordered" evidence="2">
    <location>
        <begin position="1039"/>
        <end position="1058"/>
    </location>
</feature>